<protein>
    <submittedName>
        <fullName evidence="1">Uncharacterized protein</fullName>
    </submittedName>
</protein>
<evidence type="ECO:0000313" key="2">
    <source>
        <dbReference type="Proteomes" id="UP000076512"/>
    </source>
</evidence>
<organism evidence="1 2">
    <name type="scientific">Nocardia terpenica</name>
    <dbReference type="NCBI Taxonomy" id="455432"/>
    <lineage>
        <taxon>Bacteria</taxon>
        <taxon>Bacillati</taxon>
        <taxon>Actinomycetota</taxon>
        <taxon>Actinomycetes</taxon>
        <taxon>Mycobacteriales</taxon>
        <taxon>Nocardiaceae</taxon>
        <taxon>Nocardia</taxon>
    </lineage>
</organism>
<dbReference type="Proteomes" id="UP000076512">
    <property type="component" value="Unassembled WGS sequence"/>
</dbReference>
<evidence type="ECO:0000313" key="1">
    <source>
        <dbReference type="EMBL" id="KZM75573.1"/>
    </source>
</evidence>
<reference evidence="1 2" key="1">
    <citation type="submission" date="2016-04" db="EMBL/GenBank/DDBJ databases">
        <authorList>
            <person name="Evans L.H."/>
            <person name="Alamgir A."/>
            <person name="Owens N."/>
            <person name="Weber N.D."/>
            <person name="Virtaneva K."/>
            <person name="Barbian K."/>
            <person name="Babar A."/>
            <person name="Rosenke K."/>
        </authorList>
    </citation>
    <scope>NUCLEOTIDE SEQUENCE [LARGE SCALE GENOMIC DNA]</scope>
    <source>
        <strain evidence="1 2">IFM 0406</strain>
    </source>
</reference>
<dbReference type="AlphaFoldDB" id="A0A164PHF3"/>
<sequence>MDGVPGGSDRFTVCVYLDGGFIANLVDGTLDDQLLRASAGAFTKAAIPATAAADHTRTLTTLYAEEIQALESAGWESVHPVGTGDGCTAIEAHKGHRYLLATDGDHALVRGRDDEQPTGWLVSLYDTQCDDEAIAYAEAYTLMSALARALAAQGL</sequence>
<comment type="caution">
    <text evidence="1">The sequence shown here is derived from an EMBL/GenBank/DDBJ whole genome shotgun (WGS) entry which is preliminary data.</text>
</comment>
<keyword evidence="2" id="KW-1185">Reference proteome</keyword>
<accession>A0A164PHF3</accession>
<proteinExistence type="predicted"/>
<name>A0A164PHF3_9NOCA</name>
<dbReference type="EMBL" id="LWGR01000003">
    <property type="protein sequence ID" value="KZM75573.1"/>
    <property type="molecule type" value="Genomic_DNA"/>
</dbReference>
<gene>
    <name evidence="1" type="ORF">AWN90_19555</name>
</gene>